<evidence type="ECO:0000313" key="4">
    <source>
        <dbReference type="Proteomes" id="UP000278035"/>
    </source>
</evidence>
<comment type="function">
    <text evidence="1">Required for O(2)-independent ubiquinone (coenzyme Q) biosynthesis. Likely functions as an accessory factor.</text>
</comment>
<feature type="domain" description="SCP2" evidence="2">
    <location>
        <begin position="46"/>
        <end position="139"/>
    </location>
</feature>
<evidence type="ECO:0000313" key="3">
    <source>
        <dbReference type="EMBL" id="AZG72504.1"/>
    </source>
</evidence>
<gene>
    <name evidence="1" type="primary">ubiT</name>
    <name evidence="3" type="ORF">EGC82_06765</name>
</gene>
<evidence type="ECO:0000259" key="2">
    <source>
        <dbReference type="Pfam" id="PF02036"/>
    </source>
</evidence>
<keyword evidence="4" id="KW-1185">Reference proteome</keyword>
<dbReference type="HAMAP" id="MF_02231">
    <property type="entry name" value="UbiT"/>
    <property type="match status" value="1"/>
</dbReference>
<dbReference type="AlphaFoldDB" id="A0A3G8LSS3"/>
<name>A0A3G8LSS3_9GAMM</name>
<dbReference type="RefSeq" id="WP_124730091.1">
    <property type="nucleotide sequence ID" value="NZ_CBCSKC010000001.1"/>
</dbReference>
<dbReference type="SUPFAM" id="SSF55718">
    <property type="entry name" value="SCP-like"/>
    <property type="match status" value="1"/>
</dbReference>
<dbReference type="GO" id="GO:0006744">
    <property type="term" value="P:ubiquinone biosynthetic process"/>
    <property type="evidence" value="ECO:0007669"/>
    <property type="project" value="UniProtKB-UniRule"/>
</dbReference>
<organism evidence="3 4">
    <name type="scientific">Shewanella livingstonensis</name>
    <dbReference type="NCBI Taxonomy" id="150120"/>
    <lineage>
        <taxon>Bacteria</taxon>
        <taxon>Pseudomonadati</taxon>
        <taxon>Pseudomonadota</taxon>
        <taxon>Gammaproteobacteria</taxon>
        <taxon>Alteromonadales</taxon>
        <taxon>Shewanellaceae</taxon>
        <taxon>Shewanella</taxon>
    </lineage>
</organism>
<dbReference type="EMBL" id="CP034015">
    <property type="protein sequence ID" value="AZG72504.1"/>
    <property type="molecule type" value="Genomic_DNA"/>
</dbReference>
<dbReference type="KEGG" id="slj:EGC82_06765"/>
<dbReference type="Pfam" id="PF02036">
    <property type="entry name" value="SCP2"/>
    <property type="match status" value="1"/>
</dbReference>
<dbReference type="Gene3D" id="3.30.1050.10">
    <property type="entry name" value="SCP2 sterol-binding domain"/>
    <property type="match status" value="1"/>
</dbReference>
<dbReference type="InterPro" id="IPR036527">
    <property type="entry name" value="SCP2_sterol-bd_dom_sf"/>
</dbReference>
<dbReference type="InterPro" id="IPR003033">
    <property type="entry name" value="SCP2_sterol-bd_dom"/>
</dbReference>
<keyword evidence="1" id="KW-0831">Ubiquinone biosynthesis</keyword>
<dbReference type="PIRSF" id="PIRSF025550">
    <property type="entry name" value="UCP025550_lpd_carrier"/>
    <property type="match status" value="1"/>
</dbReference>
<protein>
    <recommendedName>
        <fullName evidence="1">Ubiquinone biosynthesis accessory factor UbiT</fullName>
    </recommendedName>
</protein>
<proteinExistence type="inferred from homology"/>
<comment type="similarity">
    <text evidence="1">Belongs to the UbiT family.</text>
</comment>
<evidence type="ECO:0000256" key="1">
    <source>
        <dbReference type="HAMAP-Rule" id="MF_02231"/>
    </source>
</evidence>
<accession>A0A3G8LSS3</accession>
<dbReference type="UniPathway" id="UPA00232"/>
<sequence length="169" mass="19017">MAQAFTQQLSQQLAKNVLHFAPQVSRRSLNVIPEKLKIVVINKLLNIVLAQQLKSDELDFLKQKWVGICVDDIGLRFEVGVEQQLRVRAFTQPDVTLSANVPELILVAAGKEDPDTLFFQRKLRIEGDTELGLEVKNLLLSIELDNLPKPARIGIEQLAKMLNILNPSE</sequence>
<dbReference type="Proteomes" id="UP000278035">
    <property type="component" value="Chromosome"/>
</dbReference>
<dbReference type="OrthoDB" id="5292463at2"/>
<reference evidence="4" key="1">
    <citation type="submission" date="2018-11" db="EMBL/GenBank/DDBJ databases">
        <title>Shewanella sp. M2.</title>
        <authorList>
            <person name="Hwang Y.J."/>
            <person name="Hwang C.Y."/>
        </authorList>
    </citation>
    <scope>NUCLEOTIDE SEQUENCE [LARGE SCALE GENOMIC DNA]</scope>
    <source>
        <strain evidence="4">LMG 19866</strain>
    </source>
</reference>
<comment type="pathway">
    <text evidence="1">Cofactor biosynthesis; ubiquinone biosynthesis.</text>
</comment>
<dbReference type="InterPro" id="IPR016830">
    <property type="entry name" value="UbiT"/>
</dbReference>